<sequence length="234" mass="24565">MTIPFPVHEASDRPGRPPHIADSADIDGLARIGDGTQVWHLAQVREHAQIGAGCILGRGSYIGPGVVLGDNCKVQNFAQIYEPAVLENGVFVGPAAVFTNDVFPRAITVDGKRKNADDWDAVGVTVRTGASIGARAVCIAPVTIGAWALVAAGAVVTQDVPDHALMVGVPARRIGWVGRAGVPLEPIGDDLFRCPSTGEEYREHNGVLTAIPSQAVRTGHLRSAHALPPSRADE</sequence>
<keyword evidence="1" id="KW-0808">Transferase</keyword>
<dbReference type="Pfam" id="PF00132">
    <property type="entry name" value="Hexapep"/>
    <property type="match status" value="1"/>
</dbReference>
<dbReference type="Proteomes" id="UP000282460">
    <property type="component" value="Unassembled WGS sequence"/>
</dbReference>
<dbReference type="EMBL" id="RCWJ01000002">
    <property type="protein sequence ID" value="RLQ84584.1"/>
    <property type="molecule type" value="Genomic_DNA"/>
</dbReference>
<dbReference type="InterPro" id="IPR011004">
    <property type="entry name" value="Trimer_LpxA-like_sf"/>
</dbReference>
<dbReference type="SUPFAM" id="SSF51161">
    <property type="entry name" value="Trimeric LpxA-like enzymes"/>
    <property type="match status" value="1"/>
</dbReference>
<dbReference type="OrthoDB" id="2643438at2"/>
<reference evidence="1 2" key="1">
    <citation type="submission" date="2018-10" db="EMBL/GenBank/DDBJ databases">
        <authorList>
            <person name="Li J."/>
        </authorList>
    </citation>
    <scope>NUCLEOTIDE SEQUENCE [LARGE SCALE GENOMIC DNA]</scope>
    <source>
        <strain evidence="1 2">ZD1-4</strain>
    </source>
</reference>
<dbReference type="AlphaFoldDB" id="A0A3L7J2B0"/>
<dbReference type="InterPro" id="IPR001451">
    <property type="entry name" value="Hexapep"/>
</dbReference>
<proteinExistence type="predicted"/>
<gene>
    <name evidence="1" type="ORF">D9V28_10495</name>
</gene>
<dbReference type="CDD" id="cd03358">
    <property type="entry name" value="LbH_WxcM_N_like"/>
    <property type="match status" value="1"/>
</dbReference>
<dbReference type="PANTHER" id="PTHR43300:SF10">
    <property type="entry name" value="2,3,4,5-TETRAHYDROPYRIDINE-2,6-DICARBOXYLATE N-ACETYLTRANSFERASE"/>
    <property type="match status" value="1"/>
</dbReference>
<keyword evidence="2" id="KW-1185">Reference proteome</keyword>
<dbReference type="RefSeq" id="WP_121659629.1">
    <property type="nucleotide sequence ID" value="NZ_BMEK01000002.1"/>
</dbReference>
<dbReference type="PANTHER" id="PTHR43300">
    <property type="entry name" value="ACETYLTRANSFERASE"/>
    <property type="match status" value="1"/>
</dbReference>
<accession>A0A3L7J2B0</accession>
<dbReference type="Pfam" id="PF14602">
    <property type="entry name" value="Hexapep_2"/>
    <property type="match status" value="1"/>
</dbReference>
<evidence type="ECO:0000313" key="1">
    <source>
        <dbReference type="EMBL" id="RLQ84584.1"/>
    </source>
</evidence>
<dbReference type="InterPro" id="IPR050179">
    <property type="entry name" value="Trans_hexapeptide_repeat"/>
</dbReference>
<protein>
    <submittedName>
        <fullName evidence="1">N-acetyltransferase</fullName>
    </submittedName>
</protein>
<dbReference type="GO" id="GO:0016740">
    <property type="term" value="F:transferase activity"/>
    <property type="evidence" value="ECO:0007669"/>
    <property type="project" value="UniProtKB-KW"/>
</dbReference>
<comment type="caution">
    <text evidence="1">The sequence shown here is derived from an EMBL/GenBank/DDBJ whole genome shotgun (WGS) entry which is preliminary data.</text>
</comment>
<evidence type="ECO:0000313" key="2">
    <source>
        <dbReference type="Proteomes" id="UP000282460"/>
    </source>
</evidence>
<dbReference type="Gene3D" id="2.160.10.10">
    <property type="entry name" value="Hexapeptide repeat proteins"/>
    <property type="match status" value="1"/>
</dbReference>
<name>A0A3L7J2B0_9MICO</name>
<organism evidence="1 2">
    <name type="scientific">Mycetocola zhadangensis</name>
    <dbReference type="NCBI Taxonomy" id="1164595"/>
    <lineage>
        <taxon>Bacteria</taxon>
        <taxon>Bacillati</taxon>
        <taxon>Actinomycetota</taxon>
        <taxon>Actinomycetes</taxon>
        <taxon>Micrococcales</taxon>
        <taxon>Microbacteriaceae</taxon>
        <taxon>Mycetocola</taxon>
    </lineage>
</organism>